<sequence length="243" mass="26454">MAPALAQQTPPAATPATEPAPVFDPAQKQAIEQIMRDYLLANPEILREVATALNAREQAAAEDRRQSTMEALRPALERQAGDPVMGNPDGALTIVEFFDYQCGYCKTVKPTLAKILAQNPDIRVVMKEFPILGDPSVIAARAALASQAQGKYGVLHEKLMGHRGRLNEETIFKIAGDAGLDIEKLKADMQAPAVEEAIRRNYQLAEQLEISGTPAFVIGDNLAPGAINEEQFRKLIDEARAKL</sequence>
<protein>
    <recommendedName>
        <fullName evidence="6">Thioredoxin domain-containing protein</fullName>
    </recommendedName>
</protein>
<feature type="region of interest" description="Disordered" evidence="5">
    <location>
        <begin position="1"/>
        <end position="21"/>
    </location>
</feature>
<keyword evidence="8" id="KW-1185">Reference proteome</keyword>
<dbReference type="Pfam" id="PF18312">
    <property type="entry name" value="ScsC_N"/>
    <property type="match status" value="1"/>
</dbReference>
<keyword evidence="4" id="KW-0676">Redox-active center</keyword>
<dbReference type="InterPro" id="IPR041205">
    <property type="entry name" value="ScsC_N"/>
</dbReference>
<comment type="caution">
    <text evidence="7">The sequence shown here is derived from an EMBL/GenBank/DDBJ whole genome shotgun (WGS) entry which is preliminary data.</text>
</comment>
<dbReference type="CDD" id="cd03023">
    <property type="entry name" value="DsbA_Com1_like"/>
    <property type="match status" value="1"/>
</dbReference>
<dbReference type="PROSITE" id="PS51352">
    <property type="entry name" value="THIOREDOXIN_2"/>
    <property type="match status" value="1"/>
</dbReference>
<dbReference type="SUPFAM" id="SSF52833">
    <property type="entry name" value="Thioredoxin-like"/>
    <property type="match status" value="1"/>
</dbReference>
<evidence type="ECO:0000256" key="5">
    <source>
        <dbReference type="SAM" id="MobiDB-lite"/>
    </source>
</evidence>
<evidence type="ECO:0000313" key="7">
    <source>
        <dbReference type="EMBL" id="KZC98347.1"/>
    </source>
</evidence>
<dbReference type="Pfam" id="PF01323">
    <property type="entry name" value="DSBA"/>
    <property type="match status" value="1"/>
</dbReference>
<dbReference type="AlphaFoldDB" id="A0A154VAK9"/>
<evidence type="ECO:0000256" key="3">
    <source>
        <dbReference type="ARBA" id="ARBA00023157"/>
    </source>
</evidence>
<dbReference type="InterPro" id="IPR001853">
    <property type="entry name" value="DSBA-like_thioredoxin_dom"/>
</dbReference>
<organism evidence="7 8">
    <name type="scientific">Oceanibaculum pacificum</name>
    <dbReference type="NCBI Taxonomy" id="580166"/>
    <lineage>
        <taxon>Bacteria</taxon>
        <taxon>Pseudomonadati</taxon>
        <taxon>Pseudomonadota</taxon>
        <taxon>Alphaproteobacteria</taxon>
        <taxon>Rhodospirillales</taxon>
        <taxon>Oceanibaculaceae</taxon>
        <taxon>Oceanibaculum</taxon>
    </lineage>
</organism>
<dbReference type="GO" id="GO:0016491">
    <property type="term" value="F:oxidoreductase activity"/>
    <property type="evidence" value="ECO:0007669"/>
    <property type="project" value="UniProtKB-KW"/>
</dbReference>
<dbReference type="PANTHER" id="PTHR13887:SF14">
    <property type="entry name" value="DISULFIDE BOND FORMATION PROTEIN D"/>
    <property type="match status" value="1"/>
</dbReference>
<proteinExistence type="predicted"/>
<gene>
    <name evidence="7" type="ORF">AUP43_03900</name>
</gene>
<dbReference type="Proteomes" id="UP000076400">
    <property type="component" value="Unassembled WGS sequence"/>
</dbReference>
<evidence type="ECO:0000256" key="4">
    <source>
        <dbReference type="ARBA" id="ARBA00023284"/>
    </source>
</evidence>
<evidence type="ECO:0000256" key="1">
    <source>
        <dbReference type="ARBA" id="ARBA00022729"/>
    </source>
</evidence>
<keyword evidence="1" id="KW-0732">Signal</keyword>
<keyword evidence="2" id="KW-0560">Oxidoreductase</keyword>
<keyword evidence="3" id="KW-1015">Disulfide bond</keyword>
<reference evidence="7 8" key="1">
    <citation type="submission" date="2015-12" db="EMBL/GenBank/DDBJ databases">
        <title>Genome sequence of Oceanibaculum pacificum MCCC 1A02656.</title>
        <authorList>
            <person name="Lu L."/>
            <person name="Lai Q."/>
            <person name="Shao Z."/>
            <person name="Qian P."/>
        </authorList>
    </citation>
    <scope>NUCLEOTIDE SEQUENCE [LARGE SCALE GENOMIC DNA]</scope>
    <source>
        <strain evidence="7 8">MCCC 1A02656</strain>
    </source>
</reference>
<dbReference type="Gene3D" id="3.40.30.10">
    <property type="entry name" value="Glutaredoxin"/>
    <property type="match status" value="1"/>
</dbReference>
<dbReference type="STRING" id="580166.AUP43_03900"/>
<dbReference type="EMBL" id="LPXN01000171">
    <property type="protein sequence ID" value="KZC98347.1"/>
    <property type="molecule type" value="Genomic_DNA"/>
</dbReference>
<evidence type="ECO:0000313" key="8">
    <source>
        <dbReference type="Proteomes" id="UP000076400"/>
    </source>
</evidence>
<name>A0A154VAK9_9PROT</name>
<feature type="domain" description="Thioredoxin" evidence="6">
    <location>
        <begin position="69"/>
        <end position="241"/>
    </location>
</feature>
<evidence type="ECO:0000259" key="6">
    <source>
        <dbReference type="PROSITE" id="PS51352"/>
    </source>
</evidence>
<evidence type="ECO:0000256" key="2">
    <source>
        <dbReference type="ARBA" id="ARBA00023002"/>
    </source>
</evidence>
<accession>A0A154VAK9</accession>
<dbReference type="PANTHER" id="PTHR13887">
    <property type="entry name" value="GLUTATHIONE S-TRANSFERASE KAPPA"/>
    <property type="match status" value="1"/>
</dbReference>
<dbReference type="InterPro" id="IPR036249">
    <property type="entry name" value="Thioredoxin-like_sf"/>
</dbReference>
<dbReference type="InterPro" id="IPR013766">
    <property type="entry name" value="Thioredoxin_domain"/>
</dbReference>